<name>A0A0W0X0J8_9GAMM</name>
<dbReference type="InterPro" id="IPR007446">
    <property type="entry name" value="PilP"/>
</dbReference>
<dbReference type="AlphaFoldDB" id="A0A0W0X0J8"/>
<evidence type="ECO:0000313" key="2">
    <source>
        <dbReference type="Proteomes" id="UP000054858"/>
    </source>
</evidence>
<comment type="caution">
    <text evidence="1">The sequence shown here is derived from an EMBL/GenBank/DDBJ whole genome shotgun (WGS) entry which is preliminary data.</text>
</comment>
<protein>
    <submittedName>
        <fullName evidence="1">Type IV pilus biogenesis protein PilP</fullName>
    </submittedName>
</protein>
<reference evidence="1 2" key="1">
    <citation type="submission" date="2015-11" db="EMBL/GenBank/DDBJ databases">
        <title>Genomic analysis of 38 Legionella species identifies large and diverse effector repertoires.</title>
        <authorList>
            <person name="Burstein D."/>
            <person name="Amaro F."/>
            <person name="Zusman T."/>
            <person name="Lifshitz Z."/>
            <person name="Cohen O."/>
            <person name="Gilbert J.A."/>
            <person name="Pupko T."/>
            <person name="Shuman H.A."/>
            <person name="Segal G."/>
        </authorList>
    </citation>
    <scope>NUCLEOTIDE SEQUENCE [LARGE SCALE GENOMIC DNA]</scope>
    <source>
        <strain evidence="1 2">Oak Ridge-10</strain>
    </source>
</reference>
<proteinExistence type="predicted"/>
<dbReference type="EMBL" id="LNYP01000029">
    <property type="protein sequence ID" value="KTD38087.1"/>
    <property type="molecule type" value="Genomic_DNA"/>
</dbReference>
<dbReference type="RefSeq" id="WP_025385434.1">
    <property type="nucleotide sequence ID" value="NZ_LCUA01000002.1"/>
</dbReference>
<dbReference type="PATRIC" id="fig|29423.5.peg.1848"/>
<dbReference type="PIRSF" id="PIRSF016481">
    <property type="entry name" value="Pilus_assembly_PilP"/>
    <property type="match status" value="1"/>
</dbReference>
<organism evidence="1 2">
    <name type="scientific">Legionella oakridgensis</name>
    <dbReference type="NCBI Taxonomy" id="29423"/>
    <lineage>
        <taxon>Bacteria</taxon>
        <taxon>Pseudomonadati</taxon>
        <taxon>Pseudomonadota</taxon>
        <taxon>Gammaproteobacteria</taxon>
        <taxon>Legionellales</taxon>
        <taxon>Legionellaceae</taxon>
        <taxon>Legionella</taxon>
    </lineage>
</organism>
<dbReference type="Gene3D" id="2.30.30.830">
    <property type="match status" value="1"/>
</dbReference>
<accession>A0A0W0X0J8</accession>
<gene>
    <name evidence="1" type="ORF">Loak_1763</name>
</gene>
<dbReference type="Pfam" id="PF04351">
    <property type="entry name" value="PilP"/>
    <property type="match status" value="1"/>
</dbReference>
<dbReference type="Proteomes" id="UP000054858">
    <property type="component" value="Unassembled WGS sequence"/>
</dbReference>
<evidence type="ECO:0000313" key="1">
    <source>
        <dbReference type="EMBL" id="KTD38087.1"/>
    </source>
</evidence>
<sequence>MFAHWLEYSRKLAIPLGKSLSKNLMIGLLSMTLCACGSDEDELQRYIYAVKTRPAKPVEPIPEFEVPPKFTYPEAEKRRSPFKPIVAEQQENDTLAPNIHRPKQPLEAFPLDALKFVGILKEGPIVWGLISQPGGLVSRIKPGDYMGKNYGQVIRISEDAIQIEETIKVGEKWEKKMITLKLNTP</sequence>